<dbReference type="GO" id="GO:0055085">
    <property type="term" value="P:transmembrane transport"/>
    <property type="evidence" value="ECO:0007669"/>
    <property type="project" value="InterPro"/>
</dbReference>
<feature type="transmembrane region" description="Helical" evidence="7">
    <location>
        <begin position="352"/>
        <end position="372"/>
    </location>
</feature>
<gene>
    <name evidence="9" type="ORF">NE579_03810</name>
</gene>
<name>A0AAW5JR25_9FIRM</name>
<comment type="caution">
    <text evidence="9">The sequence shown here is derived from an EMBL/GenBank/DDBJ whole genome shotgun (WGS) entry which is preliminary data.</text>
</comment>
<feature type="transmembrane region" description="Helical" evidence="7">
    <location>
        <begin position="207"/>
        <end position="239"/>
    </location>
</feature>
<dbReference type="PANTHER" id="PTHR43302:SF5">
    <property type="entry name" value="TRANSPORTER ARSB-RELATED"/>
    <property type="match status" value="1"/>
</dbReference>
<comment type="subcellular location">
    <subcellularLocation>
        <location evidence="1">Cell membrane</location>
        <topology evidence="1">Multi-pass membrane protein</topology>
    </subcellularLocation>
</comment>
<organism evidence="9 10">
    <name type="scientific">Intestinimonas massiliensis</name>
    <name type="common">ex Afouda et al. 2020</name>
    <dbReference type="NCBI Taxonomy" id="1673721"/>
    <lineage>
        <taxon>Bacteria</taxon>
        <taxon>Bacillati</taxon>
        <taxon>Bacillota</taxon>
        <taxon>Clostridia</taxon>
        <taxon>Eubacteriales</taxon>
        <taxon>Intestinimonas</taxon>
    </lineage>
</organism>
<feature type="transmembrane region" description="Helical" evidence="7">
    <location>
        <begin position="45"/>
        <end position="69"/>
    </location>
</feature>
<dbReference type="Pfam" id="PF03600">
    <property type="entry name" value="CitMHS"/>
    <property type="match status" value="1"/>
</dbReference>
<feature type="transmembrane region" description="Helical" evidence="7">
    <location>
        <begin position="251"/>
        <end position="273"/>
    </location>
</feature>
<dbReference type="Proteomes" id="UP001204562">
    <property type="component" value="Unassembled WGS sequence"/>
</dbReference>
<sequence length="373" mass="40175">MQAIQGTRVVQLLKREPVLTLAAVCALLSMLPVPPDRGYAAYVDLRVLCLLFCLMLVVAGTEDCGVFAVLARRLLAGRKRFRLLALILVLLPFFSSMLITNDVSLITFVPFTILVLGLIGRTRERIYLIVLQTVAANLGSMAMPVGNPQNLFLCSRFQIPMRDFFSTLLPLTLVSLAGLTAAALCTSGDPIQVEFRDVQRLEKGGQLRVMAGLFALCLLSVFRVLHYGVLTAVVIAAGLAVNRQLFRRVDYGLLATFVCFFVFSGNLGRIGAVRDWLTGLLEGHTALTAVLASQVVSNVPAAVLLAGFTGDWRGLLVGTNVGGLGTPIASLASLISFRAYLRSEGSRPGRYLGVFTLVNLVGLALLGLCAWAM</sequence>
<feature type="domain" description="Citrate transporter-like" evidence="8">
    <location>
        <begin position="19"/>
        <end position="306"/>
    </location>
</feature>
<feature type="transmembrane region" description="Helical" evidence="7">
    <location>
        <begin position="12"/>
        <end position="33"/>
    </location>
</feature>
<dbReference type="GO" id="GO:0005886">
    <property type="term" value="C:plasma membrane"/>
    <property type="evidence" value="ECO:0007669"/>
    <property type="project" value="UniProtKB-SubCell"/>
</dbReference>
<reference evidence="9" key="1">
    <citation type="submission" date="2022-06" db="EMBL/GenBank/DDBJ databases">
        <title>Isolation of gut microbiota from human fecal samples.</title>
        <authorList>
            <person name="Pamer E.G."/>
            <person name="Barat B."/>
            <person name="Waligurski E."/>
            <person name="Medina S."/>
            <person name="Paddock L."/>
            <person name="Mostad J."/>
        </authorList>
    </citation>
    <scope>NUCLEOTIDE SEQUENCE</scope>
    <source>
        <strain evidence="9">DFI.9.91</strain>
    </source>
</reference>
<evidence type="ECO:0000256" key="1">
    <source>
        <dbReference type="ARBA" id="ARBA00004651"/>
    </source>
</evidence>
<keyword evidence="5 7" id="KW-1133">Transmembrane helix</keyword>
<protein>
    <submittedName>
        <fullName evidence="9">SLC13 family permease</fullName>
    </submittedName>
</protein>
<keyword evidence="3" id="KW-1003">Cell membrane</keyword>
<keyword evidence="6 7" id="KW-0472">Membrane</keyword>
<evidence type="ECO:0000256" key="7">
    <source>
        <dbReference type="SAM" id="Phobius"/>
    </source>
</evidence>
<accession>A0AAW5JR25</accession>
<evidence type="ECO:0000256" key="6">
    <source>
        <dbReference type="ARBA" id="ARBA00023136"/>
    </source>
</evidence>
<evidence type="ECO:0000256" key="3">
    <source>
        <dbReference type="ARBA" id="ARBA00022475"/>
    </source>
</evidence>
<evidence type="ECO:0000256" key="5">
    <source>
        <dbReference type="ARBA" id="ARBA00022989"/>
    </source>
</evidence>
<proteinExistence type="predicted"/>
<dbReference type="AlphaFoldDB" id="A0AAW5JR25"/>
<feature type="transmembrane region" description="Helical" evidence="7">
    <location>
        <begin position="103"/>
        <end position="119"/>
    </location>
</feature>
<evidence type="ECO:0000256" key="2">
    <source>
        <dbReference type="ARBA" id="ARBA00022448"/>
    </source>
</evidence>
<keyword evidence="2" id="KW-0813">Transport</keyword>
<evidence type="ECO:0000313" key="10">
    <source>
        <dbReference type="Proteomes" id="UP001204562"/>
    </source>
</evidence>
<feature type="transmembrane region" description="Helical" evidence="7">
    <location>
        <begin position="321"/>
        <end position="340"/>
    </location>
</feature>
<evidence type="ECO:0000256" key="4">
    <source>
        <dbReference type="ARBA" id="ARBA00022692"/>
    </source>
</evidence>
<feature type="transmembrane region" description="Helical" evidence="7">
    <location>
        <begin position="164"/>
        <end position="186"/>
    </location>
</feature>
<dbReference type="EMBL" id="JANFYS010000005">
    <property type="protein sequence ID" value="MCQ4769595.1"/>
    <property type="molecule type" value="Genomic_DNA"/>
</dbReference>
<dbReference type="RefSeq" id="WP_256303327.1">
    <property type="nucleotide sequence ID" value="NZ_JANFYS010000005.1"/>
</dbReference>
<evidence type="ECO:0000313" key="9">
    <source>
        <dbReference type="EMBL" id="MCQ4769595.1"/>
    </source>
</evidence>
<evidence type="ECO:0000259" key="8">
    <source>
        <dbReference type="Pfam" id="PF03600"/>
    </source>
</evidence>
<feature type="transmembrane region" description="Helical" evidence="7">
    <location>
        <begin position="285"/>
        <end position="309"/>
    </location>
</feature>
<keyword evidence="4 7" id="KW-0812">Transmembrane</keyword>
<dbReference type="InterPro" id="IPR004680">
    <property type="entry name" value="Cit_transptr-like_dom"/>
</dbReference>
<feature type="transmembrane region" description="Helical" evidence="7">
    <location>
        <begin position="81"/>
        <end position="97"/>
    </location>
</feature>
<dbReference type="PANTHER" id="PTHR43302">
    <property type="entry name" value="TRANSPORTER ARSB-RELATED"/>
    <property type="match status" value="1"/>
</dbReference>